<sequence>MDKSYLVFQYGENNKSEVLARELNISRADFINIENWFDLLLFKHIITI</sequence>
<name>J2T8G6_9FLAO</name>
<evidence type="ECO:0000313" key="2">
    <source>
        <dbReference type="Proteomes" id="UP000007509"/>
    </source>
</evidence>
<comment type="caution">
    <text evidence="1">The sequence shown here is derived from an EMBL/GenBank/DDBJ whole genome shotgun (WGS) entry which is preliminary data.</text>
</comment>
<evidence type="ECO:0000313" key="1">
    <source>
        <dbReference type="EMBL" id="EJL74387.1"/>
    </source>
</evidence>
<accession>J2T8G6</accession>
<proteinExistence type="predicted"/>
<dbReference type="EMBL" id="AKJY01000014">
    <property type="protein sequence ID" value="EJL74387.1"/>
    <property type="molecule type" value="Genomic_DNA"/>
</dbReference>
<dbReference type="Proteomes" id="UP000007509">
    <property type="component" value="Unassembled WGS sequence"/>
</dbReference>
<dbReference type="AlphaFoldDB" id="J2T8G6"/>
<reference evidence="1 2" key="1">
    <citation type="journal article" date="2012" name="J. Bacteriol.">
        <title>Twenty-one genome sequences from Pseudomonas species and 19 genome sequences from diverse bacteria isolated from the rhizosphere and endosphere of Populus deltoides.</title>
        <authorList>
            <person name="Brown S.D."/>
            <person name="Utturkar S.M."/>
            <person name="Klingeman D.M."/>
            <person name="Johnson C.M."/>
            <person name="Martin S.L."/>
            <person name="Land M.L."/>
            <person name="Lu T.Y."/>
            <person name="Schadt C.W."/>
            <person name="Doktycz M.J."/>
            <person name="Pelletier D.A."/>
        </authorList>
    </citation>
    <scope>NUCLEOTIDE SEQUENCE [LARGE SCALE GENOMIC DNA]</scope>
    <source>
        <strain evidence="1 2">CF314</strain>
    </source>
</reference>
<keyword evidence="2" id="KW-1185">Reference proteome</keyword>
<gene>
    <name evidence="1" type="ORF">PMI13_01126</name>
</gene>
<protein>
    <submittedName>
        <fullName evidence="1">Uncharacterized protein</fullName>
    </submittedName>
</protein>
<organism evidence="1 2">
    <name type="scientific">Chryseobacterium populi</name>
    <dbReference type="NCBI Taxonomy" id="1144316"/>
    <lineage>
        <taxon>Bacteria</taxon>
        <taxon>Pseudomonadati</taxon>
        <taxon>Bacteroidota</taxon>
        <taxon>Flavobacteriia</taxon>
        <taxon>Flavobacteriales</taxon>
        <taxon>Weeksellaceae</taxon>
        <taxon>Chryseobacterium group</taxon>
        <taxon>Chryseobacterium</taxon>
    </lineage>
</organism>